<feature type="transmembrane region" description="Helical" evidence="9">
    <location>
        <begin position="54"/>
        <end position="79"/>
    </location>
</feature>
<dbReference type="EMBL" id="CP097635">
    <property type="protein sequence ID" value="URI06504.1"/>
    <property type="molecule type" value="Genomic_DNA"/>
</dbReference>
<feature type="transmembrane region" description="Helical" evidence="9">
    <location>
        <begin position="236"/>
        <end position="258"/>
    </location>
</feature>
<proteinExistence type="inferred from homology"/>
<feature type="transmembrane region" description="Helical" evidence="9">
    <location>
        <begin position="183"/>
        <end position="200"/>
    </location>
</feature>
<dbReference type="InterPro" id="IPR036259">
    <property type="entry name" value="MFS_trans_sf"/>
</dbReference>
<feature type="transmembrane region" description="Helical" evidence="9">
    <location>
        <begin position="298"/>
        <end position="320"/>
    </location>
</feature>
<evidence type="ECO:0000256" key="7">
    <source>
        <dbReference type="ARBA" id="ARBA00038075"/>
    </source>
</evidence>
<evidence type="ECO:0000256" key="5">
    <source>
        <dbReference type="ARBA" id="ARBA00022989"/>
    </source>
</evidence>
<evidence type="ECO:0000313" key="12">
    <source>
        <dbReference type="Proteomes" id="UP001056201"/>
    </source>
</evidence>
<keyword evidence="2" id="KW-0813">Transport</keyword>
<feature type="transmembrane region" description="Helical" evidence="9">
    <location>
        <begin position="160"/>
        <end position="177"/>
    </location>
</feature>
<evidence type="ECO:0000256" key="4">
    <source>
        <dbReference type="ARBA" id="ARBA00022692"/>
    </source>
</evidence>
<dbReference type="PROSITE" id="PS50850">
    <property type="entry name" value="MFS"/>
    <property type="match status" value="1"/>
</dbReference>
<dbReference type="InterPro" id="IPR020846">
    <property type="entry name" value="MFS_dom"/>
</dbReference>
<evidence type="ECO:0000259" key="10">
    <source>
        <dbReference type="PROSITE" id="PS50850"/>
    </source>
</evidence>
<comment type="subcellular location">
    <subcellularLocation>
        <location evidence="1">Cell membrane</location>
        <topology evidence="1">Multi-pass membrane protein</topology>
    </subcellularLocation>
</comment>
<feature type="transmembrane region" description="Helical" evidence="9">
    <location>
        <begin position="91"/>
        <end position="118"/>
    </location>
</feature>
<accession>A0ABY4S2A2</accession>
<feature type="transmembrane region" description="Helical" evidence="9">
    <location>
        <begin position="23"/>
        <end position="48"/>
    </location>
</feature>
<dbReference type="PANTHER" id="PTHR23513">
    <property type="entry name" value="INTEGRAL MEMBRANE EFFLUX PROTEIN-RELATED"/>
    <property type="match status" value="1"/>
</dbReference>
<gene>
    <name evidence="11" type="ORF">MW290_11345</name>
</gene>
<dbReference type="CDD" id="cd06173">
    <property type="entry name" value="MFS_MefA_like"/>
    <property type="match status" value="1"/>
</dbReference>
<reference evidence="11" key="1">
    <citation type="submission" date="2022-05" db="EMBL/GenBank/DDBJ databases">
        <title>An RpoN-dependent PEP-CTERM gene is involved in floc formation of an Aquincola tertiaricarbonis strain.</title>
        <authorList>
            <person name="Qiu D."/>
            <person name="Xia M."/>
        </authorList>
    </citation>
    <scope>NUCLEOTIDE SEQUENCE</scope>
    <source>
        <strain evidence="11">RN12</strain>
    </source>
</reference>
<sequence>MTLPDAAAANTPDSAPAPWKLRYWAVFIGQSLSLLGSQLTQFVLLWWITDTTGSVGAVATAGIAALLPQALLSPLGGALADRYSRRGLMMLADAVSAACIVALIALFASGGISLWQVYAAMAVRSAMQAFQSPAAAASVPMLVPRSFLPRAAGLNQTLQGITAIVAAPLGALALGWMPLGWALSIDVFTAAVAIGSLLVFRIPQPVRAAGGPGRTVLHDLAEGLRYIWRHRGLRQLYGLLAGVMLLVMPAFTLVPLLVKQHFGQGPAQVAAVQGLLGAGMVAGGLLMTALAPRRQMPWILGGFALCSLALAGIAFTPAALAAAAPLWWGLAGLAFVAGNTPLVALIQLSVPNELQGRAFSLLSALVGLAAPVGLALASPVGEWVGIRGLFIGMGLLGAAGCVAGFGSRALRSLQAVTESPATGRAAQG</sequence>
<keyword evidence="3" id="KW-1003">Cell membrane</keyword>
<keyword evidence="5 9" id="KW-1133">Transmembrane helix</keyword>
<dbReference type="RefSeq" id="WP_250194767.1">
    <property type="nucleotide sequence ID" value="NZ_CP097635.1"/>
</dbReference>
<evidence type="ECO:0000256" key="2">
    <source>
        <dbReference type="ARBA" id="ARBA00022448"/>
    </source>
</evidence>
<comment type="similarity">
    <text evidence="7">Belongs to the major facilitator superfamily. Drug:H(+) antiporter-3 (DHA3) (TC 2.A.1.21) family.</text>
</comment>
<evidence type="ECO:0000256" key="3">
    <source>
        <dbReference type="ARBA" id="ARBA00022475"/>
    </source>
</evidence>
<evidence type="ECO:0000313" key="11">
    <source>
        <dbReference type="EMBL" id="URI06504.1"/>
    </source>
</evidence>
<keyword evidence="4 9" id="KW-0812">Transmembrane</keyword>
<evidence type="ECO:0000256" key="1">
    <source>
        <dbReference type="ARBA" id="ARBA00004651"/>
    </source>
</evidence>
<dbReference type="Proteomes" id="UP001056201">
    <property type="component" value="Chromosome 1"/>
</dbReference>
<feature type="domain" description="Major facilitator superfamily (MFS) profile" evidence="10">
    <location>
        <begin position="22"/>
        <end position="428"/>
    </location>
</feature>
<feature type="transmembrane region" description="Helical" evidence="9">
    <location>
        <begin position="326"/>
        <end position="346"/>
    </location>
</feature>
<keyword evidence="12" id="KW-1185">Reference proteome</keyword>
<dbReference type="SUPFAM" id="SSF103473">
    <property type="entry name" value="MFS general substrate transporter"/>
    <property type="match status" value="1"/>
</dbReference>
<dbReference type="InterPro" id="IPR011701">
    <property type="entry name" value="MFS"/>
</dbReference>
<evidence type="ECO:0000256" key="6">
    <source>
        <dbReference type="ARBA" id="ARBA00023136"/>
    </source>
</evidence>
<feature type="transmembrane region" description="Helical" evidence="9">
    <location>
        <begin position="270"/>
        <end position="291"/>
    </location>
</feature>
<organism evidence="11 12">
    <name type="scientific">Aquincola tertiaricarbonis</name>
    <dbReference type="NCBI Taxonomy" id="391953"/>
    <lineage>
        <taxon>Bacteria</taxon>
        <taxon>Pseudomonadati</taxon>
        <taxon>Pseudomonadota</taxon>
        <taxon>Betaproteobacteria</taxon>
        <taxon>Burkholderiales</taxon>
        <taxon>Sphaerotilaceae</taxon>
        <taxon>Aquincola</taxon>
    </lineage>
</organism>
<dbReference type="Gene3D" id="1.20.1250.20">
    <property type="entry name" value="MFS general substrate transporter like domains"/>
    <property type="match status" value="1"/>
</dbReference>
<dbReference type="PANTHER" id="PTHR23513:SF9">
    <property type="entry name" value="ENTEROBACTIN EXPORTER ENTS"/>
    <property type="match status" value="1"/>
</dbReference>
<feature type="transmembrane region" description="Helical" evidence="9">
    <location>
        <begin position="384"/>
        <end position="405"/>
    </location>
</feature>
<feature type="transmembrane region" description="Helical" evidence="9">
    <location>
        <begin position="358"/>
        <end position="378"/>
    </location>
</feature>
<evidence type="ECO:0000256" key="9">
    <source>
        <dbReference type="SAM" id="Phobius"/>
    </source>
</evidence>
<name>A0ABY4S2A2_AQUTE</name>
<protein>
    <recommendedName>
        <fullName evidence="8">Multidrug efflux pump Tap</fullName>
    </recommendedName>
</protein>
<dbReference type="Pfam" id="PF07690">
    <property type="entry name" value="MFS_1"/>
    <property type="match status" value="1"/>
</dbReference>
<keyword evidence="6 9" id="KW-0472">Membrane</keyword>
<evidence type="ECO:0000256" key="8">
    <source>
        <dbReference type="ARBA" id="ARBA00040914"/>
    </source>
</evidence>